<evidence type="ECO:0000256" key="11">
    <source>
        <dbReference type="PIRSR" id="PIRSR605792-51"/>
    </source>
</evidence>
<keyword evidence="16" id="KW-1185">Reference proteome</keyword>
<dbReference type="Pfam" id="PF13848">
    <property type="entry name" value="Thioredoxin_6"/>
    <property type="match status" value="1"/>
</dbReference>
<evidence type="ECO:0000256" key="8">
    <source>
        <dbReference type="ARBA" id="ARBA00023157"/>
    </source>
</evidence>
<dbReference type="Gene3D" id="3.40.30.10">
    <property type="entry name" value="Glutaredoxin"/>
    <property type="match status" value="4"/>
</dbReference>
<dbReference type="InterPro" id="IPR017937">
    <property type="entry name" value="Thioredoxin_CS"/>
</dbReference>
<evidence type="ECO:0000256" key="12">
    <source>
        <dbReference type="RuleBase" id="RU004208"/>
    </source>
</evidence>
<proteinExistence type="inferred from homology"/>
<dbReference type="InterPro" id="IPR036249">
    <property type="entry name" value="Thioredoxin-like_sf"/>
</dbReference>
<evidence type="ECO:0000313" key="15">
    <source>
        <dbReference type="EMBL" id="OMJ86534.1"/>
    </source>
</evidence>
<dbReference type="SUPFAM" id="SSF52833">
    <property type="entry name" value="Thioredoxin-like"/>
    <property type="match status" value="4"/>
</dbReference>
<dbReference type="PRINTS" id="PR00421">
    <property type="entry name" value="THIOREDOXIN"/>
</dbReference>
<keyword evidence="7" id="KW-0256">Endoplasmic reticulum</keyword>
<evidence type="ECO:0000256" key="5">
    <source>
        <dbReference type="ARBA" id="ARBA00022729"/>
    </source>
</evidence>
<dbReference type="CDD" id="cd02995">
    <property type="entry name" value="PDI_a_PDI_a'_C"/>
    <property type="match status" value="1"/>
</dbReference>
<dbReference type="GO" id="GO:0005788">
    <property type="term" value="C:endoplasmic reticulum lumen"/>
    <property type="evidence" value="ECO:0007669"/>
    <property type="project" value="UniProtKB-SubCell"/>
</dbReference>
<keyword evidence="10 11" id="KW-0676">Redox-active center</keyword>
<dbReference type="GO" id="GO:0003756">
    <property type="term" value="F:protein disulfide isomerase activity"/>
    <property type="evidence" value="ECO:0007669"/>
    <property type="project" value="UniProtKB-EC"/>
</dbReference>
<evidence type="ECO:0000256" key="3">
    <source>
        <dbReference type="ARBA" id="ARBA00006347"/>
    </source>
</evidence>
<keyword evidence="6" id="KW-0677">Repeat</keyword>
<comment type="similarity">
    <text evidence="3 12">Belongs to the protein disulfide isomerase family.</text>
</comment>
<keyword evidence="9 13" id="KW-0413">Isomerase</keyword>
<dbReference type="EC" id="5.3.4.1" evidence="4 13"/>
<protein>
    <recommendedName>
        <fullName evidence="4 13">Protein disulfide-isomerase</fullName>
        <ecNumber evidence="4 13">5.3.4.1</ecNumber>
    </recommendedName>
</protein>
<dbReference type="EMBL" id="MPUH01000203">
    <property type="protein sequence ID" value="OMJ86534.1"/>
    <property type="molecule type" value="Genomic_DNA"/>
</dbReference>
<dbReference type="NCBIfam" id="TIGR01130">
    <property type="entry name" value="ER_PDI_fam"/>
    <property type="match status" value="1"/>
</dbReference>
<evidence type="ECO:0000256" key="7">
    <source>
        <dbReference type="ARBA" id="ARBA00022824"/>
    </source>
</evidence>
<dbReference type="GO" id="GO:0034976">
    <property type="term" value="P:response to endoplasmic reticulum stress"/>
    <property type="evidence" value="ECO:0007669"/>
    <property type="project" value="TreeGrafter"/>
</dbReference>
<dbReference type="CDD" id="cd02981">
    <property type="entry name" value="PDI_b_family"/>
    <property type="match status" value="1"/>
</dbReference>
<evidence type="ECO:0000259" key="14">
    <source>
        <dbReference type="PROSITE" id="PS51352"/>
    </source>
</evidence>
<dbReference type="InterPro" id="IPR005788">
    <property type="entry name" value="PDI_thioredoxin-like_dom"/>
</dbReference>
<accession>A0A1R2CBZ1</accession>
<keyword evidence="5 13" id="KW-0732">Signal</keyword>
<reference evidence="15 16" key="1">
    <citation type="submission" date="2016-11" db="EMBL/GenBank/DDBJ databases">
        <title>The macronuclear genome of Stentor coeruleus: a giant cell with tiny introns.</title>
        <authorList>
            <person name="Slabodnick M."/>
            <person name="Ruby J.G."/>
            <person name="Reiff S.B."/>
            <person name="Swart E.C."/>
            <person name="Gosai S."/>
            <person name="Prabakaran S."/>
            <person name="Witkowska E."/>
            <person name="Larue G.E."/>
            <person name="Fisher S."/>
            <person name="Freeman R.M."/>
            <person name="Gunawardena J."/>
            <person name="Chu W."/>
            <person name="Stover N.A."/>
            <person name="Gregory B.D."/>
            <person name="Nowacki M."/>
            <person name="Derisi J."/>
            <person name="Roy S.W."/>
            <person name="Marshall W.F."/>
            <person name="Sood P."/>
        </authorList>
    </citation>
    <scope>NUCLEOTIDE SEQUENCE [LARGE SCALE GENOMIC DNA]</scope>
    <source>
        <strain evidence="15">WM001</strain>
    </source>
</reference>
<sequence length="474" mass="53713">MSSKLWIISLIVFIILADIVEEDGVWVLNDDNFNEALEKQPDLLVEFYAPWCGHCKKLAPEYSKAAKKLATNIPPIKIAKVDATTSTVLASRYKIESYPTLKYFTNKIPSDYTGGRTEDTIFSWILKRNTPSITYLSSLSSLQNLSSLHKVLVVLFSEKNTPEAVVFEQVAKSIDSVTFALVSDTETPKSFGVSQPSLMIFKQFDERRVDYKGRYVMTEISRFVNDNRLPLVIPFGDDAIDLIFQKSSPALFLFANSYSEYQADMESLSKEYKGILVFSYADLRSNDNNRLAEYFGIGAIDQPVSIIVDPRGEVKKYRYNGFLTYDGLKNFANSWSNKKIEAYYKSQEIPQNNYDGSVRVLVGKNYDQVVLDKTKDVLVEFYAPWCGHCKQLAPEYEKLAQELKGVTSIVIAKIDATVNEAKGVGVRGFPTIKFYPANNKNPIEFNGERNYEGLLKFVLDKASIKFDLDKKVDL</sequence>
<evidence type="ECO:0000256" key="9">
    <source>
        <dbReference type="ARBA" id="ARBA00023235"/>
    </source>
</evidence>
<dbReference type="FunFam" id="3.40.30.10:FF:000023">
    <property type="entry name" value="Protein disulfide-isomerase"/>
    <property type="match status" value="1"/>
</dbReference>
<comment type="catalytic activity">
    <reaction evidence="1 13">
        <text>Catalyzes the rearrangement of -S-S- bonds in proteins.</text>
        <dbReference type="EC" id="5.3.4.1"/>
    </reaction>
</comment>
<feature type="disulfide bond" description="Redox-active" evidence="11">
    <location>
        <begin position="386"/>
        <end position="389"/>
    </location>
</feature>
<organism evidence="15 16">
    <name type="scientific">Stentor coeruleus</name>
    <dbReference type="NCBI Taxonomy" id="5963"/>
    <lineage>
        <taxon>Eukaryota</taxon>
        <taxon>Sar</taxon>
        <taxon>Alveolata</taxon>
        <taxon>Ciliophora</taxon>
        <taxon>Postciliodesmatophora</taxon>
        <taxon>Heterotrichea</taxon>
        <taxon>Heterotrichida</taxon>
        <taxon>Stentoridae</taxon>
        <taxon>Stentor</taxon>
    </lineage>
</organism>
<dbReference type="InterPro" id="IPR013766">
    <property type="entry name" value="Thioredoxin_domain"/>
</dbReference>
<dbReference type="InterPro" id="IPR005792">
    <property type="entry name" value="Prot_disulphide_isomerase"/>
</dbReference>
<comment type="subcellular location">
    <subcellularLocation>
        <location evidence="2">Endoplasmic reticulum lumen</location>
    </subcellularLocation>
</comment>
<dbReference type="NCBIfam" id="TIGR01126">
    <property type="entry name" value="pdi_dom"/>
    <property type="match status" value="2"/>
</dbReference>
<dbReference type="Pfam" id="PF00085">
    <property type="entry name" value="Thioredoxin"/>
    <property type="match status" value="2"/>
</dbReference>
<dbReference type="PANTHER" id="PTHR18929:SF240">
    <property type="entry name" value="PROTEIN DISULFIDE-ISOMERASE"/>
    <property type="match status" value="1"/>
</dbReference>
<dbReference type="FunFam" id="3.40.30.10:FF:000027">
    <property type="entry name" value="protein disulfide-isomerase A2"/>
    <property type="match status" value="1"/>
</dbReference>
<feature type="disulfide bond" description="Redox-active" evidence="11">
    <location>
        <begin position="52"/>
        <end position="55"/>
    </location>
</feature>
<evidence type="ECO:0000313" key="16">
    <source>
        <dbReference type="Proteomes" id="UP000187209"/>
    </source>
</evidence>
<feature type="domain" description="Thioredoxin" evidence="14">
    <location>
        <begin position="5"/>
        <end position="130"/>
    </location>
</feature>
<evidence type="ECO:0000256" key="4">
    <source>
        <dbReference type="ARBA" id="ARBA00012723"/>
    </source>
</evidence>
<evidence type="ECO:0000256" key="10">
    <source>
        <dbReference type="ARBA" id="ARBA00023284"/>
    </source>
</evidence>
<dbReference type="AlphaFoldDB" id="A0A1R2CBZ1"/>
<evidence type="ECO:0000256" key="6">
    <source>
        <dbReference type="ARBA" id="ARBA00022737"/>
    </source>
</evidence>
<dbReference type="GO" id="GO:0006457">
    <property type="term" value="P:protein folding"/>
    <property type="evidence" value="ECO:0007669"/>
    <property type="project" value="TreeGrafter"/>
</dbReference>
<dbReference type="PANTHER" id="PTHR18929">
    <property type="entry name" value="PROTEIN DISULFIDE ISOMERASE"/>
    <property type="match status" value="1"/>
</dbReference>
<name>A0A1R2CBZ1_9CILI</name>
<dbReference type="PROSITE" id="PS00194">
    <property type="entry name" value="THIOREDOXIN_1"/>
    <property type="match status" value="2"/>
</dbReference>
<dbReference type="CDD" id="cd02961">
    <property type="entry name" value="PDI_a_family"/>
    <property type="match status" value="1"/>
</dbReference>
<dbReference type="OrthoDB" id="72053at2759"/>
<feature type="domain" description="Thioredoxin" evidence="14">
    <location>
        <begin position="340"/>
        <end position="463"/>
    </location>
</feature>
<comment type="caution">
    <text evidence="15">The sequence shown here is derived from an EMBL/GenBank/DDBJ whole genome shotgun (WGS) entry which is preliminary data.</text>
</comment>
<feature type="signal peptide" evidence="13">
    <location>
        <begin position="1"/>
        <end position="22"/>
    </location>
</feature>
<gene>
    <name evidence="15" type="ORF">SteCoe_11951</name>
</gene>
<evidence type="ECO:0000256" key="13">
    <source>
        <dbReference type="RuleBase" id="RU361130"/>
    </source>
</evidence>
<feature type="chain" id="PRO_5011829313" description="Protein disulfide-isomerase" evidence="13">
    <location>
        <begin position="23"/>
        <end position="474"/>
    </location>
</feature>
<evidence type="ECO:0000256" key="2">
    <source>
        <dbReference type="ARBA" id="ARBA00004319"/>
    </source>
</evidence>
<keyword evidence="8 11" id="KW-1015">Disulfide bond</keyword>
<dbReference type="Proteomes" id="UP000187209">
    <property type="component" value="Unassembled WGS sequence"/>
</dbReference>
<dbReference type="PROSITE" id="PS51352">
    <property type="entry name" value="THIOREDOXIN_2"/>
    <property type="match status" value="2"/>
</dbReference>
<evidence type="ECO:0000256" key="1">
    <source>
        <dbReference type="ARBA" id="ARBA00001182"/>
    </source>
</evidence>